<keyword evidence="2" id="KW-1185">Reference proteome</keyword>
<evidence type="ECO:0000313" key="1">
    <source>
        <dbReference type="EMBL" id="MDP0589171.1"/>
    </source>
</evidence>
<name>A0AA90SMS6_9GAMM</name>
<dbReference type="Proteomes" id="UP001178148">
    <property type="component" value="Unassembled WGS sequence"/>
</dbReference>
<protein>
    <submittedName>
        <fullName evidence="1">Uncharacterized protein</fullName>
    </submittedName>
</protein>
<sequence length="1394" mass="156959">MCNILSEHHRLPAISKGEGFCETGEAEYPIRDKMATQHVLDIKSVHGSYSPADNTINDTPTKLRSVKKQAQTVIDIEQSNETDTAKSNDSDEEFYDCGTDIIEDNSNEHLLSQQKQVNNSQPNSDIIPPNDNNKDDLFYDCVTQQSYESSGDFSINSQTEILSDKDPAEQIIYNIISTVKNPESYIIDNPDLFVSLFKENKESMIDVMSNRIDMLSIEIKCWMNSKGASDKIEKINLIYNDLLESNENGYTKQETKLFKDLVKQLMDFETEFGVTPYEDICKAAVLLDTSPEIRDFFGADLLMYDLMDLVNSENPDIHKSSGYKLSNCIKMHLDNYRSFLQEKANTVLVETLKQTSFATNHGDITPEQLYHRTLKQKGGVTLVKQWIEASIREKWGTKDGSFICNKDEQLLLTELNNHAHSGEALSSWLSMDQNIERKQHLQEVLTIIYAQFSVDNIKKNIHSQLGLDYSLTEQMTLCQHCLQMLTPYKSKFSSTLQNSLYTISMELQHLAIKTVLNTGCIGLEPVCFLPRELFPENCESKPHLKNSSQVVMQHMIALINMKQRPLGDVSFSEEITLKDKLLVAQTDLLFKHAQEITGTKNSQTENTAEDDFDAICHKIEHINAQRDSLQTLKSDGSTYFERAKKIGLSAFYNKEVPVSTRLRNLRLKHNIKLDGYNYAEEKTWIYNHINGAIHDITKFGENAYHNVTVSKSNPSALLWELFNLKGNVSLCIEETLRKEFFDDFQELMKNNPRLARNLVGDISQSAAMVMQLFGGGSVIYKLFEQMEWRAWGETAQSYVNDRFDDKANDYQQLNEKQRASIKHMFALCEILKEAPKTIQAAKVGVNVVKNLATCNIGGAIYEGAKGAVEFIGVHKIQNDISVMSDAEVRTLNIALLSLNNTPAEVMICLDTLRKNADSVADMIKDQSPFNLYFRNSPLMRPFVFRFNRLSLAIKDYYNGNGNAKALALELSKVGLVSSGALGGITVTLLAGGGLAAAIGAATFSWSALGLAASVSIPSIVLSFVTAKPYGCPLFATAHALAETLMQYESLEAPASVIWSLLLKMKKNPNSELKQLEAKLTSTMTDVFQRKNPQMKEYHALATAKQTCLNVYRQHWKKLEDHDLSRASSILATVEKLQAESSEEFEQQAKKLQVKFKTWSVLQSFMHTLPADSSCWSSRLDALQLDESVKKMIGSDVSQQPYAAISVMEMLQEELRRELGIELNWQAESIINVETGKEIDLKDDAIKDHLMEYQKHMLLGDYLAGNFLPASKKLSNTRSKAEATVLKAAKQRCVAQATSTADLLIRLSISNMVLLEKNHSGQVNKEKVIRNLKNNKTLKVALKQQIAIMKTSADRCIKEQISEIRDSLQKLNIDVKKSKLREIVSTDSKWSSSAG</sequence>
<evidence type="ECO:0000313" key="2">
    <source>
        <dbReference type="Proteomes" id="UP001178148"/>
    </source>
</evidence>
<comment type="caution">
    <text evidence="1">The sequence shown here is derived from an EMBL/GenBank/DDBJ whole genome shotgun (WGS) entry which is preliminary data.</text>
</comment>
<accession>A0AA90SMS6</accession>
<reference evidence="1 2" key="1">
    <citation type="journal article" date="2023" name="bioRxiv">
        <title>An intranuclear bacterial parasite of deep-sea mussels expresses apoptosis inhibitors acquired from its host.</title>
        <authorList>
            <person name="Gonzalez Porras M.A."/>
            <person name="Assie A."/>
            <person name="Tietjen M."/>
            <person name="Violette M."/>
            <person name="Kleiner M."/>
            <person name="Gruber-Vodicka H."/>
            <person name="Dubilier N."/>
            <person name="Leisch N."/>
        </authorList>
    </citation>
    <scope>NUCLEOTIDE SEQUENCE [LARGE SCALE GENOMIC DNA]</scope>
    <source>
        <strain evidence="1">IAP13</strain>
    </source>
</reference>
<proteinExistence type="predicted"/>
<gene>
    <name evidence="1" type="ORF">QS748_08245</name>
</gene>
<organism evidence="1 2">
    <name type="scientific">Candidatus Endonucleibacter bathymodioli</name>
    <dbReference type="NCBI Taxonomy" id="539814"/>
    <lineage>
        <taxon>Bacteria</taxon>
        <taxon>Pseudomonadati</taxon>
        <taxon>Pseudomonadota</taxon>
        <taxon>Gammaproteobacteria</taxon>
        <taxon>Oceanospirillales</taxon>
        <taxon>Endozoicomonadaceae</taxon>
        <taxon>Candidatus Endonucleibacter</taxon>
    </lineage>
</organism>
<dbReference type="EMBL" id="JASXSV010000010">
    <property type="protein sequence ID" value="MDP0589171.1"/>
    <property type="molecule type" value="Genomic_DNA"/>
</dbReference>